<dbReference type="Gene3D" id="2.40.270.10">
    <property type="entry name" value="DNA-directed RNA polymerase, subunit 2, domain 6"/>
    <property type="match status" value="2"/>
</dbReference>
<dbReference type="Gene3D" id="3.90.1800.10">
    <property type="entry name" value="RNA polymerase alpha subunit dimerisation domain"/>
    <property type="match status" value="1"/>
</dbReference>
<protein>
    <recommendedName>
        <fullName evidence="2">DNA-directed RNA polymerase</fullName>
        <ecNumber evidence="2">2.7.7.6</ecNumber>
    </recommendedName>
</protein>
<dbReference type="GO" id="GO:0005634">
    <property type="term" value="C:nucleus"/>
    <property type="evidence" value="ECO:0007669"/>
    <property type="project" value="InterPro"/>
</dbReference>
<dbReference type="Gene3D" id="3.90.1100.10">
    <property type="match status" value="2"/>
</dbReference>
<gene>
    <name evidence="15" type="ORF">SSLN_LOCUS11106</name>
</gene>
<keyword evidence="3" id="KW-0240">DNA-directed RNA polymerase</keyword>
<evidence type="ECO:0000259" key="12">
    <source>
        <dbReference type="Pfam" id="PF04563"/>
    </source>
</evidence>
<keyword evidence="6" id="KW-0804">Transcription</keyword>
<dbReference type="Gene3D" id="3.90.1110.10">
    <property type="entry name" value="RNA polymerase Rpb2, domain 2"/>
    <property type="match status" value="1"/>
</dbReference>
<dbReference type="EC" id="2.7.7.6" evidence="2"/>
<feature type="domain" description="DNA-directed RNA polymerase subunit 2 hybrid-binding" evidence="10">
    <location>
        <begin position="769"/>
        <end position="1036"/>
    </location>
</feature>
<evidence type="ECO:0000313" key="16">
    <source>
        <dbReference type="Proteomes" id="UP000275846"/>
    </source>
</evidence>
<reference evidence="15 16" key="2">
    <citation type="submission" date="2018-11" db="EMBL/GenBank/DDBJ databases">
        <authorList>
            <consortium name="Pathogen Informatics"/>
        </authorList>
    </citation>
    <scope>NUCLEOTIDE SEQUENCE [LARGE SCALE GENOMIC DNA]</scope>
    <source>
        <strain evidence="15 16">NST_G2</strain>
    </source>
</reference>
<evidence type="ECO:0000256" key="3">
    <source>
        <dbReference type="ARBA" id="ARBA00022478"/>
    </source>
</evidence>
<evidence type="ECO:0000259" key="14">
    <source>
        <dbReference type="Pfam" id="PF06883"/>
    </source>
</evidence>
<evidence type="ECO:0000256" key="9">
    <source>
        <dbReference type="SAM" id="MobiDB-lite"/>
    </source>
</evidence>
<dbReference type="GO" id="GO:0032549">
    <property type="term" value="F:ribonucleoside binding"/>
    <property type="evidence" value="ECO:0007669"/>
    <property type="project" value="InterPro"/>
</dbReference>
<dbReference type="SUPFAM" id="SSF64484">
    <property type="entry name" value="beta and beta-prime subunits of DNA dependent RNA-polymerase"/>
    <property type="match status" value="1"/>
</dbReference>
<evidence type="ECO:0000259" key="11">
    <source>
        <dbReference type="Pfam" id="PF04560"/>
    </source>
</evidence>
<feature type="region of interest" description="Disordered" evidence="9">
    <location>
        <begin position="1172"/>
        <end position="1193"/>
    </location>
</feature>
<accession>A0A183T3Q9</accession>
<dbReference type="Pfam" id="PF04560">
    <property type="entry name" value="RNA_pol_Rpb2_7"/>
    <property type="match status" value="1"/>
</dbReference>
<evidence type="ECO:0000256" key="2">
    <source>
        <dbReference type="ARBA" id="ARBA00012418"/>
    </source>
</evidence>
<dbReference type="Pfam" id="PF06883">
    <property type="entry name" value="RNA_pol_Rpa2_4"/>
    <property type="match status" value="1"/>
</dbReference>
<dbReference type="InterPro" id="IPR007644">
    <property type="entry name" value="RNA_pol_bsu_protrusion"/>
</dbReference>
<keyword evidence="5" id="KW-0548">Nucleotidyltransferase</keyword>
<dbReference type="STRING" id="70667.A0A183T3Q9"/>
<dbReference type="InterPro" id="IPR015712">
    <property type="entry name" value="DNA-dir_RNA_pol_su2"/>
</dbReference>
<dbReference type="InterPro" id="IPR007645">
    <property type="entry name" value="RNA_pol_Rpb2_3"/>
</dbReference>
<feature type="domain" description="DNA-directed RNA polymerase I subunit RPA2" evidence="14">
    <location>
        <begin position="553"/>
        <end position="612"/>
    </location>
</feature>
<feature type="domain" description="RNA polymerase Rpb2" evidence="13">
    <location>
        <begin position="440"/>
        <end position="500"/>
    </location>
</feature>
<dbReference type="GO" id="GO:0003677">
    <property type="term" value="F:DNA binding"/>
    <property type="evidence" value="ECO:0007669"/>
    <property type="project" value="InterPro"/>
</dbReference>
<dbReference type="FunFam" id="2.40.270.10:FF:000011">
    <property type="entry name" value="DNA-directed RNA polymerase subunit beta"/>
    <property type="match status" value="1"/>
</dbReference>
<dbReference type="GO" id="GO:0006351">
    <property type="term" value="P:DNA-templated transcription"/>
    <property type="evidence" value="ECO:0007669"/>
    <property type="project" value="InterPro"/>
</dbReference>
<dbReference type="InterPro" id="IPR009674">
    <property type="entry name" value="Rpa2_dom_4"/>
</dbReference>
<evidence type="ECO:0000256" key="4">
    <source>
        <dbReference type="ARBA" id="ARBA00022679"/>
    </source>
</evidence>
<dbReference type="InterPro" id="IPR007120">
    <property type="entry name" value="DNA-dir_RNAP_su2_dom"/>
</dbReference>
<dbReference type="Proteomes" id="UP000275846">
    <property type="component" value="Unassembled WGS sequence"/>
</dbReference>
<evidence type="ECO:0000313" key="15">
    <source>
        <dbReference type="EMBL" id="VDL97491.1"/>
    </source>
</evidence>
<evidence type="ECO:0000259" key="10">
    <source>
        <dbReference type="Pfam" id="PF00562"/>
    </source>
</evidence>
<evidence type="ECO:0000256" key="1">
    <source>
        <dbReference type="ARBA" id="ARBA00006835"/>
    </source>
</evidence>
<evidence type="ECO:0000259" key="13">
    <source>
        <dbReference type="Pfam" id="PF04565"/>
    </source>
</evidence>
<dbReference type="Pfam" id="PF04563">
    <property type="entry name" value="RNA_pol_Rpb2_1"/>
    <property type="match status" value="1"/>
</dbReference>
<dbReference type="PANTHER" id="PTHR20856">
    <property type="entry name" value="DNA-DIRECTED RNA POLYMERASE I SUBUNIT 2"/>
    <property type="match status" value="1"/>
</dbReference>
<dbReference type="EMBL" id="UYSU01036300">
    <property type="protein sequence ID" value="VDL97491.1"/>
    <property type="molecule type" value="Genomic_DNA"/>
</dbReference>
<evidence type="ECO:0000256" key="6">
    <source>
        <dbReference type="ARBA" id="ARBA00023163"/>
    </source>
</evidence>
<comment type="similarity">
    <text evidence="1 8">Belongs to the RNA polymerase beta chain family.</text>
</comment>
<dbReference type="OrthoDB" id="10248617at2759"/>
<comment type="catalytic activity">
    <reaction evidence="7">
        <text>RNA(n) + a ribonucleoside 5'-triphosphate = RNA(n+1) + diphosphate</text>
        <dbReference type="Rhea" id="RHEA:21248"/>
        <dbReference type="Rhea" id="RHEA-COMP:14527"/>
        <dbReference type="Rhea" id="RHEA-COMP:17342"/>
        <dbReference type="ChEBI" id="CHEBI:33019"/>
        <dbReference type="ChEBI" id="CHEBI:61557"/>
        <dbReference type="ChEBI" id="CHEBI:140395"/>
        <dbReference type="EC" id="2.7.7.6"/>
    </reaction>
    <physiologicalReaction direction="left-to-right" evidence="7">
        <dbReference type="Rhea" id="RHEA:21249"/>
    </physiologicalReaction>
</comment>
<dbReference type="GO" id="GO:0003899">
    <property type="term" value="F:DNA-directed RNA polymerase activity"/>
    <property type="evidence" value="ECO:0007669"/>
    <property type="project" value="UniProtKB-EC"/>
</dbReference>
<evidence type="ECO:0000256" key="7">
    <source>
        <dbReference type="ARBA" id="ARBA00047768"/>
    </source>
</evidence>
<dbReference type="Pfam" id="PF00562">
    <property type="entry name" value="RNA_pol_Rpb2_6"/>
    <property type="match status" value="2"/>
</dbReference>
<proteinExistence type="inferred from homology"/>
<evidence type="ECO:0000256" key="8">
    <source>
        <dbReference type="RuleBase" id="RU000434"/>
    </source>
</evidence>
<dbReference type="InterPro" id="IPR014724">
    <property type="entry name" value="RNA_pol_RPB2_OB-fold"/>
</dbReference>
<reference evidence="17" key="1">
    <citation type="submission" date="2016-06" db="UniProtKB">
        <authorList>
            <consortium name="WormBaseParasite"/>
        </authorList>
    </citation>
    <scope>IDENTIFICATION</scope>
</reference>
<evidence type="ECO:0000313" key="17">
    <source>
        <dbReference type="WBParaSite" id="SSLN_0001153401-mRNA-1"/>
    </source>
</evidence>
<feature type="domain" description="RNA polymerase beta subunit protrusion" evidence="12">
    <location>
        <begin position="25"/>
        <end position="347"/>
    </location>
</feature>
<name>A0A183T3Q9_SCHSO</name>
<feature type="domain" description="RNA polymerase Rpb2" evidence="11">
    <location>
        <begin position="1087"/>
        <end position="1133"/>
    </location>
</feature>
<dbReference type="InterPro" id="IPR037034">
    <property type="entry name" value="RNA_pol_Rpb2_2_sf"/>
</dbReference>
<keyword evidence="4" id="KW-0808">Transferase</keyword>
<keyword evidence="16" id="KW-1185">Reference proteome</keyword>
<dbReference type="GO" id="GO:0000428">
    <property type="term" value="C:DNA-directed RNA polymerase complex"/>
    <property type="evidence" value="ECO:0007669"/>
    <property type="project" value="UniProtKB-KW"/>
</dbReference>
<evidence type="ECO:0000256" key="5">
    <source>
        <dbReference type="ARBA" id="ARBA00022695"/>
    </source>
</evidence>
<dbReference type="InterPro" id="IPR037033">
    <property type="entry name" value="DNA-dir_RNAP_su2_hyb_sf"/>
</dbReference>
<dbReference type="CDD" id="cd00653">
    <property type="entry name" value="RNA_pol_B_RPB2"/>
    <property type="match status" value="1"/>
</dbReference>
<dbReference type="WBParaSite" id="SSLN_0001153401-mRNA-1">
    <property type="protein sequence ID" value="SSLN_0001153401-mRNA-1"/>
    <property type="gene ID" value="SSLN_0001153401"/>
</dbReference>
<feature type="domain" description="DNA-directed RNA polymerase subunit 2 hybrid-binding" evidence="10">
    <location>
        <begin position="673"/>
        <end position="751"/>
    </location>
</feature>
<dbReference type="AlphaFoldDB" id="A0A183T3Q9"/>
<sequence>MDTLSRMHLNSFNFMLNDGLKRLTKCRRTGQTYGGSLLVHVRISRNGSDMGLIDVVSENLPVMVLSAACNLSALPRSEFVKCNEEEKELGGYFIINGKERLLRLLIMSRRNYPLAIARSSFKKRGASFTEFAIIMRCVREDETSSVRCFLEYSLPKPHLFQWPQKSFSKISGTIFRAYFVNPTGWFTSQIKFMIQALMDKTELEIYEDIRRGGGNSLFLEEHAMRILLRLQEDDYSSQVRALRTLGKLFRERMRLPDTYTDYAAGEYLMKEYIAIHVDDFASKYHILCYMIRKLHAFVSGKCCEESNDNLMFQEVLLPGTLYLQVLRSKLLSFLNSTREHVLSRIRKSSTPVDLHPFPFLLPHIWLHRRSAFSISLFGVVIHIHSRLSPAVIRQGLVRSAPDISAGLAYFLSTGNLPLAARSSLGPQLNGQSSGLSVPIDTINFLRFAAQFRAVHRGAAFNDMRTTSVRRLLPEAWGFICPVHTPDGAPCGLLNHLACNTEAVCISPSAELVEKLANWLLEKNLRPVELSRQLTGNTEIRGVFPVLLDGRLVGWSPSVEAAEDLVTELRYLKLEKSCTQVPSSMEICFIPPTDVGSQFPGLYLFVGGSRLLRPVLSLVRVGGENVDKAEVEMIGTFEQPYLDIAVTHEELLERPLRERRYIEVSPEAIFSFTASLTPYPDFNQSPRNMYQCQMAKQTMGHSSYTWRHRADPKAYRLLTPQSPLVRTKTYVKYDVDHYPLGFNAVVAVMSYTASSFILYFEFILVLPVQNGYDMEDAMVINKSSYERGFADACIYKSEVIDLANLSSSAVHGVPNGKRAADHYFGTPGILPPGIDIDGFPPIGTRLIPGKSVLYVYTHAETLEVSTVRYKDGEQIAYVEAISLNGSWSRATITLRLPRKPDIGDKYSSRHGQKGINSLLVPAEDMPWTVDSGIVPDLIFNPHGFPTRMTMGMMIEFLAGKSAALTGERVDATPFQWSEEKPPFHEYAEQLTNSGFNYWGTEMMMSGLTGKKLEAHIFIGVVYYQRLRHMVADKYQVQPSSLLIPLNSEALGFTYIILNYFESKWGIVRAEGRFDPILRQPIKGRKVGGGVRLGEMERDCLLSHGLSFTLQDRLIGSNCDRVKMLVCSRCGGMLHEGLVEDSADELGTNIRKRGQGLANKDRWRCRLCHQPEQTLDEDDGGQHTTSAQGEDESQDIKHAQVKAGKDTGKLLLVNVPAAFRHLTYELACLNVQTRLTVKEFT</sequence>
<dbReference type="Gene3D" id="2.40.50.150">
    <property type="match status" value="2"/>
</dbReference>
<organism evidence="17">
    <name type="scientific">Schistocephalus solidus</name>
    <name type="common">Tapeworm</name>
    <dbReference type="NCBI Taxonomy" id="70667"/>
    <lineage>
        <taxon>Eukaryota</taxon>
        <taxon>Metazoa</taxon>
        <taxon>Spiralia</taxon>
        <taxon>Lophotrochozoa</taxon>
        <taxon>Platyhelminthes</taxon>
        <taxon>Cestoda</taxon>
        <taxon>Eucestoda</taxon>
        <taxon>Diphyllobothriidea</taxon>
        <taxon>Diphyllobothriidae</taxon>
        <taxon>Schistocephalus</taxon>
    </lineage>
</organism>
<dbReference type="InterPro" id="IPR007641">
    <property type="entry name" value="RNA_pol_Rpb2_7"/>
</dbReference>
<dbReference type="Pfam" id="PF04565">
    <property type="entry name" value="RNA_pol_Rpb2_3"/>
    <property type="match status" value="1"/>
</dbReference>